<evidence type="ECO:0000313" key="2">
    <source>
        <dbReference type="EMBL" id="SDC24188.1"/>
    </source>
</evidence>
<dbReference type="InterPro" id="IPR029058">
    <property type="entry name" value="AB_hydrolase_fold"/>
</dbReference>
<dbReference type="AlphaFoldDB" id="A0A1G6JZY5"/>
<feature type="transmembrane region" description="Helical" evidence="1">
    <location>
        <begin position="133"/>
        <end position="152"/>
    </location>
</feature>
<dbReference type="RefSeq" id="WP_143009523.1">
    <property type="nucleotide sequence ID" value="NZ_FMZH01000001.1"/>
</dbReference>
<dbReference type="SUPFAM" id="SSF53474">
    <property type="entry name" value="alpha/beta-Hydrolases"/>
    <property type="match status" value="1"/>
</dbReference>
<evidence type="ECO:0008006" key="4">
    <source>
        <dbReference type="Google" id="ProtNLM"/>
    </source>
</evidence>
<reference evidence="3" key="1">
    <citation type="submission" date="2016-10" db="EMBL/GenBank/DDBJ databases">
        <authorList>
            <person name="Varghese N."/>
            <person name="Submissions S."/>
        </authorList>
    </citation>
    <scope>NUCLEOTIDE SEQUENCE [LARGE SCALE GENOMIC DNA]</scope>
    <source>
        <strain evidence="3">DSM 18609</strain>
    </source>
</reference>
<keyword evidence="1" id="KW-1133">Transmembrane helix</keyword>
<dbReference type="Proteomes" id="UP000199455">
    <property type="component" value="Unassembled WGS sequence"/>
</dbReference>
<keyword evidence="1" id="KW-0812">Transmembrane</keyword>
<dbReference type="EMBL" id="FMZH01000001">
    <property type="protein sequence ID" value="SDC24188.1"/>
    <property type="molecule type" value="Genomic_DNA"/>
</dbReference>
<proteinExistence type="predicted"/>
<gene>
    <name evidence="2" type="ORF">SAMN04488024_101607</name>
</gene>
<protein>
    <recommendedName>
        <fullName evidence="4">PGAP1-like protein</fullName>
    </recommendedName>
</protein>
<keyword evidence="1" id="KW-0472">Membrane</keyword>
<name>A0A1G6JZY5_9SPHI</name>
<keyword evidence="3" id="KW-1185">Reference proteome</keyword>
<sequence length="295" mass="33403">MRILMVHGINQENKDPEELKQTWIKALKLGFEKAKLDFPEGLTFDFPYYGDLLLKLQSNYEAANKGAEYNLKSTSPDTDTVLSLQEKILEEMLKDTDFTNLELEPEQPAIKEKAIYNHMPFLALARALDGKRYLGNLSLVIFTSVVAAYLSVNLIRHKVDQKVHSHIFDDTDVVIAHSLGSVVAYNVLNAGKKGPVNLKLFVTLGSPLGLMRVKAQLETPVKFPPCLSGKWINLYDPKDMVSLYPLDAENFNVNPEIDNFKMENNSNNHHDISEYLSDPLVASYINKLYVDRKKS</sequence>
<accession>A0A1G6JZY5</accession>
<dbReference type="STRING" id="390242.SAMN04488024_101607"/>
<evidence type="ECO:0000256" key="1">
    <source>
        <dbReference type="SAM" id="Phobius"/>
    </source>
</evidence>
<evidence type="ECO:0000313" key="3">
    <source>
        <dbReference type="Proteomes" id="UP000199455"/>
    </source>
</evidence>
<organism evidence="2 3">
    <name type="scientific">Pedobacter soli</name>
    <dbReference type="NCBI Taxonomy" id="390242"/>
    <lineage>
        <taxon>Bacteria</taxon>
        <taxon>Pseudomonadati</taxon>
        <taxon>Bacteroidota</taxon>
        <taxon>Sphingobacteriia</taxon>
        <taxon>Sphingobacteriales</taxon>
        <taxon>Sphingobacteriaceae</taxon>
        <taxon>Pedobacter</taxon>
    </lineage>
</organism>